<dbReference type="NCBIfam" id="NF033482">
    <property type="entry name" value="RiPP_thiocil"/>
    <property type="match status" value="1"/>
</dbReference>
<gene>
    <name evidence="2" type="ORF">SCWH03_56960</name>
</gene>
<evidence type="ECO:0000313" key="3">
    <source>
        <dbReference type="Proteomes" id="UP000484988"/>
    </source>
</evidence>
<protein>
    <submittedName>
        <fullName evidence="2">Thiocillin family RiPP</fullName>
    </submittedName>
</protein>
<organism evidence="2 3">
    <name type="scientific">Streptomyces pacificus</name>
    <dbReference type="NCBI Taxonomy" id="2705029"/>
    <lineage>
        <taxon>Bacteria</taxon>
        <taxon>Bacillati</taxon>
        <taxon>Actinomycetota</taxon>
        <taxon>Actinomycetes</taxon>
        <taxon>Kitasatosporales</taxon>
        <taxon>Streptomycetaceae</taxon>
        <taxon>Streptomyces</taxon>
    </lineage>
</organism>
<dbReference type="RefSeq" id="WP_173267426.1">
    <property type="nucleotide sequence ID" value="NZ_BLLG01000030.1"/>
</dbReference>
<feature type="region of interest" description="Disordered" evidence="1">
    <location>
        <begin position="20"/>
        <end position="50"/>
    </location>
</feature>
<feature type="compositionally biased region" description="Gly residues" evidence="1">
    <location>
        <begin position="39"/>
        <end position="50"/>
    </location>
</feature>
<proteinExistence type="predicted"/>
<comment type="caution">
    <text evidence="2">The sequence shown here is derived from an EMBL/GenBank/DDBJ whole genome shotgun (WGS) entry which is preliminary data.</text>
</comment>
<name>A0A6A0B299_9ACTN</name>
<reference evidence="2 3" key="1">
    <citation type="submission" date="2020-02" db="EMBL/GenBank/DDBJ databases">
        <title>Whole Genome Shotgun Sequence of Streptomyces sp. strain CWH03.</title>
        <authorList>
            <person name="Dohra H."/>
            <person name="Kodani S."/>
            <person name="Yamamura H."/>
        </authorList>
    </citation>
    <scope>NUCLEOTIDE SEQUENCE [LARGE SCALE GENOMIC DNA]</scope>
    <source>
        <strain evidence="2 3">CWH03</strain>
    </source>
</reference>
<accession>A0A6A0B299</accession>
<dbReference type="EMBL" id="BLLG01000030">
    <property type="protein sequence ID" value="GFH39429.1"/>
    <property type="molecule type" value="Genomic_DNA"/>
</dbReference>
<dbReference type="Proteomes" id="UP000484988">
    <property type="component" value="Unassembled WGS sequence"/>
</dbReference>
<sequence length="50" mass="4837">MNDVDLRLEQEAPEIEVLADAQSPSSTVGTGSSVSTAGGTAGTIGTVGCG</sequence>
<dbReference type="AlphaFoldDB" id="A0A6A0B299"/>
<evidence type="ECO:0000256" key="1">
    <source>
        <dbReference type="SAM" id="MobiDB-lite"/>
    </source>
</evidence>
<evidence type="ECO:0000313" key="2">
    <source>
        <dbReference type="EMBL" id="GFH39429.1"/>
    </source>
</evidence>
<dbReference type="InterPro" id="IPR049803">
    <property type="entry name" value="RiPP_thiocil-like"/>
</dbReference>
<feature type="compositionally biased region" description="Low complexity" evidence="1">
    <location>
        <begin position="23"/>
        <end position="38"/>
    </location>
</feature>
<keyword evidence="3" id="KW-1185">Reference proteome</keyword>